<organism evidence="8 9">
    <name type="scientific">Glutamicibacter soli</name>
    <dbReference type="NCBI Taxonomy" id="453836"/>
    <lineage>
        <taxon>Bacteria</taxon>
        <taxon>Bacillati</taxon>
        <taxon>Actinomycetota</taxon>
        <taxon>Actinomycetes</taxon>
        <taxon>Micrococcales</taxon>
        <taxon>Micrococcaceae</taxon>
        <taxon>Glutamicibacter</taxon>
    </lineage>
</organism>
<dbReference type="InterPro" id="IPR013325">
    <property type="entry name" value="RNA_pol_sigma_r2"/>
</dbReference>
<dbReference type="InterPro" id="IPR014284">
    <property type="entry name" value="RNA_pol_sigma-70_dom"/>
</dbReference>
<dbReference type="Gene3D" id="1.10.1740.10">
    <property type="match status" value="1"/>
</dbReference>
<evidence type="ECO:0000256" key="5">
    <source>
        <dbReference type="ARBA" id="ARBA00023163"/>
    </source>
</evidence>
<evidence type="ECO:0000256" key="1">
    <source>
        <dbReference type="ARBA" id="ARBA00010641"/>
    </source>
</evidence>
<dbReference type="AlphaFoldDB" id="A0A365YBF3"/>
<dbReference type="PANTHER" id="PTHR43133:SF8">
    <property type="entry name" value="RNA POLYMERASE SIGMA FACTOR HI_1459-RELATED"/>
    <property type="match status" value="1"/>
</dbReference>
<dbReference type="NCBIfam" id="TIGR02937">
    <property type="entry name" value="sigma70-ECF"/>
    <property type="match status" value="1"/>
</dbReference>
<evidence type="ECO:0000313" key="8">
    <source>
        <dbReference type="EMBL" id="RBM00025.1"/>
    </source>
</evidence>
<dbReference type="InterPro" id="IPR039425">
    <property type="entry name" value="RNA_pol_sigma-70-like"/>
</dbReference>
<evidence type="ECO:0000259" key="7">
    <source>
        <dbReference type="Pfam" id="PF08281"/>
    </source>
</evidence>
<protein>
    <submittedName>
        <fullName evidence="8">RNA polymerase subunit sigma</fullName>
    </submittedName>
</protein>
<accession>A0A365YBF3</accession>
<proteinExistence type="inferred from homology"/>
<dbReference type="InterPro" id="IPR036388">
    <property type="entry name" value="WH-like_DNA-bd_sf"/>
</dbReference>
<dbReference type="GO" id="GO:0003677">
    <property type="term" value="F:DNA binding"/>
    <property type="evidence" value="ECO:0007669"/>
    <property type="project" value="UniProtKB-KW"/>
</dbReference>
<evidence type="ECO:0000256" key="4">
    <source>
        <dbReference type="ARBA" id="ARBA00023125"/>
    </source>
</evidence>
<keyword evidence="5" id="KW-0804">Transcription</keyword>
<dbReference type="PANTHER" id="PTHR43133">
    <property type="entry name" value="RNA POLYMERASE ECF-TYPE SIGMA FACTO"/>
    <property type="match status" value="1"/>
</dbReference>
<evidence type="ECO:0000256" key="2">
    <source>
        <dbReference type="ARBA" id="ARBA00023015"/>
    </source>
</evidence>
<name>A0A365YBF3_9MICC</name>
<keyword evidence="9" id="KW-1185">Reference proteome</keyword>
<dbReference type="Proteomes" id="UP000252167">
    <property type="component" value="Unassembled WGS sequence"/>
</dbReference>
<comment type="caution">
    <text evidence="8">The sequence shown here is derived from an EMBL/GenBank/DDBJ whole genome shotgun (WGS) entry which is preliminary data.</text>
</comment>
<comment type="similarity">
    <text evidence="1">Belongs to the sigma-70 factor family. ECF subfamily.</text>
</comment>
<keyword evidence="4" id="KW-0238">DNA-binding</keyword>
<sequence>MQIPFERIVQDHGLAVLRVCRALLDEHRAQDAWSETFLAALKAYPDLPDDANVQAWLVTIAHRKAIDELRKNPSEVLAEVLPETEVGQAGRPEARIMDGELWQAVKALPQKQRFVLAYRYLGGLSYAQISQILSGSEAAARRAGSDGIKNLRTHWKHAQMLEELS</sequence>
<dbReference type="Gene3D" id="1.10.10.10">
    <property type="entry name" value="Winged helix-like DNA-binding domain superfamily/Winged helix DNA-binding domain"/>
    <property type="match status" value="1"/>
</dbReference>
<dbReference type="GO" id="GO:0016987">
    <property type="term" value="F:sigma factor activity"/>
    <property type="evidence" value="ECO:0007669"/>
    <property type="project" value="UniProtKB-KW"/>
</dbReference>
<feature type="domain" description="RNA polymerase sigma factor 70 region 4 type 2" evidence="7">
    <location>
        <begin position="100"/>
        <end position="146"/>
    </location>
</feature>
<dbReference type="EMBL" id="POAF01000006">
    <property type="protein sequence ID" value="RBM00025.1"/>
    <property type="molecule type" value="Genomic_DNA"/>
</dbReference>
<keyword evidence="3" id="KW-0731">Sigma factor</keyword>
<dbReference type="SUPFAM" id="SSF88659">
    <property type="entry name" value="Sigma3 and sigma4 domains of RNA polymerase sigma factors"/>
    <property type="match status" value="1"/>
</dbReference>
<dbReference type="SUPFAM" id="SSF88946">
    <property type="entry name" value="Sigma2 domain of RNA polymerase sigma factors"/>
    <property type="match status" value="1"/>
</dbReference>
<dbReference type="Pfam" id="PF08281">
    <property type="entry name" value="Sigma70_r4_2"/>
    <property type="match status" value="1"/>
</dbReference>
<dbReference type="Pfam" id="PF04542">
    <property type="entry name" value="Sigma70_r2"/>
    <property type="match status" value="1"/>
</dbReference>
<keyword evidence="2" id="KW-0805">Transcription regulation</keyword>
<dbReference type="RefSeq" id="WP_113607578.1">
    <property type="nucleotide sequence ID" value="NZ_POAF01000006.1"/>
</dbReference>
<evidence type="ECO:0000313" key="9">
    <source>
        <dbReference type="Proteomes" id="UP000252167"/>
    </source>
</evidence>
<dbReference type="InterPro" id="IPR013249">
    <property type="entry name" value="RNA_pol_sigma70_r4_t2"/>
</dbReference>
<gene>
    <name evidence="8" type="ORF">C1H84_12890</name>
</gene>
<dbReference type="InterPro" id="IPR007627">
    <property type="entry name" value="RNA_pol_sigma70_r2"/>
</dbReference>
<evidence type="ECO:0000259" key="6">
    <source>
        <dbReference type="Pfam" id="PF04542"/>
    </source>
</evidence>
<feature type="domain" description="RNA polymerase sigma-70 region 2" evidence="6">
    <location>
        <begin position="9"/>
        <end position="72"/>
    </location>
</feature>
<dbReference type="GO" id="GO:0006352">
    <property type="term" value="P:DNA-templated transcription initiation"/>
    <property type="evidence" value="ECO:0007669"/>
    <property type="project" value="InterPro"/>
</dbReference>
<dbReference type="InterPro" id="IPR013324">
    <property type="entry name" value="RNA_pol_sigma_r3/r4-like"/>
</dbReference>
<reference evidence="8 9" key="1">
    <citation type="submission" date="2018-01" db="EMBL/GenBank/DDBJ databases">
        <title>Glutamicibacter soli strain NHPC-3 Whole genome sequence and assembly.</title>
        <authorList>
            <person name="Choudhury P."/>
            <person name="Gupta D."/>
            <person name="Sengupta K."/>
            <person name="Jawed A."/>
            <person name="Sultana N."/>
            <person name="Saha P."/>
        </authorList>
    </citation>
    <scope>NUCLEOTIDE SEQUENCE [LARGE SCALE GENOMIC DNA]</scope>
    <source>
        <strain evidence="8 9">NHPC-3</strain>
    </source>
</reference>
<evidence type="ECO:0000256" key="3">
    <source>
        <dbReference type="ARBA" id="ARBA00023082"/>
    </source>
</evidence>